<proteinExistence type="predicted"/>
<evidence type="ECO:0000313" key="2">
    <source>
        <dbReference type="EMBL" id="GFU17421.1"/>
    </source>
</evidence>
<name>A0A8X6QJV3_NEPPI</name>
<dbReference type="EMBL" id="BMAW01126575">
    <property type="protein sequence ID" value="GFU17421.1"/>
    <property type="molecule type" value="Genomic_DNA"/>
</dbReference>
<dbReference type="Proteomes" id="UP000887013">
    <property type="component" value="Unassembled WGS sequence"/>
</dbReference>
<comment type="caution">
    <text evidence="2">The sequence shown here is derived from an EMBL/GenBank/DDBJ whole genome shotgun (WGS) entry which is preliminary data.</text>
</comment>
<keyword evidence="3" id="KW-1185">Reference proteome</keyword>
<protein>
    <submittedName>
        <fullName evidence="2">Uncharacterized protein</fullName>
    </submittedName>
</protein>
<sequence>METPAVQPRFYQIRKHFYSFSYFRQKSDTYFDLANLLQAQLAGLPVGKKPIVRALLMHGRVDSRNSSGQWEATTREEKSPADPQHSL</sequence>
<feature type="region of interest" description="Disordered" evidence="1">
    <location>
        <begin position="61"/>
        <end position="87"/>
    </location>
</feature>
<evidence type="ECO:0000313" key="3">
    <source>
        <dbReference type="Proteomes" id="UP000887013"/>
    </source>
</evidence>
<organism evidence="2 3">
    <name type="scientific">Nephila pilipes</name>
    <name type="common">Giant wood spider</name>
    <name type="synonym">Nephila maculata</name>
    <dbReference type="NCBI Taxonomy" id="299642"/>
    <lineage>
        <taxon>Eukaryota</taxon>
        <taxon>Metazoa</taxon>
        <taxon>Ecdysozoa</taxon>
        <taxon>Arthropoda</taxon>
        <taxon>Chelicerata</taxon>
        <taxon>Arachnida</taxon>
        <taxon>Araneae</taxon>
        <taxon>Araneomorphae</taxon>
        <taxon>Entelegynae</taxon>
        <taxon>Araneoidea</taxon>
        <taxon>Nephilidae</taxon>
        <taxon>Nephila</taxon>
    </lineage>
</organism>
<accession>A0A8X6QJV3</accession>
<evidence type="ECO:0000256" key="1">
    <source>
        <dbReference type="SAM" id="MobiDB-lite"/>
    </source>
</evidence>
<gene>
    <name evidence="2" type="ORF">NPIL_421021</name>
</gene>
<reference evidence="2" key="1">
    <citation type="submission" date="2020-08" db="EMBL/GenBank/DDBJ databases">
        <title>Multicomponent nature underlies the extraordinary mechanical properties of spider dragline silk.</title>
        <authorList>
            <person name="Kono N."/>
            <person name="Nakamura H."/>
            <person name="Mori M."/>
            <person name="Yoshida Y."/>
            <person name="Ohtoshi R."/>
            <person name="Malay A.D."/>
            <person name="Moran D.A.P."/>
            <person name="Tomita M."/>
            <person name="Numata K."/>
            <person name="Arakawa K."/>
        </authorList>
    </citation>
    <scope>NUCLEOTIDE SEQUENCE</scope>
</reference>
<dbReference type="AlphaFoldDB" id="A0A8X6QJV3"/>